<feature type="compositionally biased region" description="Basic and acidic residues" evidence="5">
    <location>
        <begin position="307"/>
        <end position="341"/>
    </location>
</feature>
<evidence type="ECO:0000256" key="1">
    <source>
        <dbReference type="ARBA" id="ARBA00004141"/>
    </source>
</evidence>
<keyword evidence="4 6" id="KW-0472">Membrane</keyword>
<evidence type="ECO:0000256" key="6">
    <source>
        <dbReference type="SAM" id="Phobius"/>
    </source>
</evidence>
<keyword evidence="8" id="KW-1185">Reference proteome</keyword>
<dbReference type="Pfam" id="PF00083">
    <property type="entry name" value="Sugar_tr"/>
    <property type="match status" value="1"/>
</dbReference>
<comment type="subcellular location">
    <subcellularLocation>
        <location evidence="1">Membrane</location>
        <topology evidence="1">Multi-pass membrane protein</topology>
    </subcellularLocation>
</comment>
<sequence>MIICWLLGNFISRKIHLIIGSLFITLSCFLQLFNISTNKYFHYSINCLGGIGTAFLRIITPIYLAELATKSKRGMIISAFQTMKYFGRVLALGIIMFLIHHDNQKYVMSEEDMRSQWDRDHNPRTFQSETFSFPYKPSNYSSNILKVIKVFPCIIFLLLIFFFIPNSPRYLFYSKHYNKAFKTLYRLYTPKKLVTISDEDLPPSFFQKIHRYHKKIARWSIKNFPKSSKIVPITEEEEEKLVNQLEFYNSSIYTNEDFKNKNKKKDNFSSNTLISPQKRYYSAIDEEDQIDNFIENMEKSKEEIKKAEVEKREKEKKKKENDIKKMKKDQLKREEEELKEKEKKKKRIL</sequence>
<dbReference type="Proteomes" id="UP000193719">
    <property type="component" value="Unassembled WGS sequence"/>
</dbReference>
<keyword evidence="3 6" id="KW-1133">Transmembrane helix</keyword>
<organism evidence="7 8">
    <name type="scientific">Piromyces finnis</name>
    <dbReference type="NCBI Taxonomy" id="1754191"/>
    <lineage>
        <taxon>Eukaryota</taxon>
        <taxon>Fungi</taxon>
        <taxon>Fungi incertae sedis</taxon>
        <taxon>Chytridiomycota</taxon>
        <taxon>Chytridiomycota incertae sedis</taxon>
        <taxon>Neocallimastigomycetes</taxon>
        <taxon>Neocallimastigales</taxon>
        <taxon>Neocallimastigaceae</taxon>
        <taxon>Piromyces</taxon>
    </lineage>
</organism>
<dbReference type="OrthoDB" id="508119at2759"/>
<evidence type="ECO:0008006" key="9">
    <source>
        <dbReference type="Google" id="ProtNLM"/>
    </source>
</evidence>
<comment type="caution">
    <text evidence="7">The sequence shown here is derived from an EMBL/GenBank/DDBJ whole genome shotgun (WGS) entry which is preliminary data.</text>
</comment>
<dbReference type="InterPro" id="IPR036259">
    <property type="entry name" value="MFS_trans_sf"/>
</dbReference>
<evidence type="ECO:0000256" key="2">
    <source>
        <dbReference type="ARBA" id="ARBA00022692"/>
    </source>
</evidence>
<dbReference type="GO" id="GO:0005351">
    <property type="term" value="F:carbohydrate:proton symporter activity"/>
    <property type="evidence" value="ECO:0007669"/>
    <property type="project" value="TreeGrafter"/>
</dbReference>
<evidence type="ECO:0000256" key="4">
    <source>
        <dbReference type="ARBA" id="ARBA00023136"/>
    </source>
</evidence>
<evidence type="ECO:0000313" key="8">
    <source>
        <dbReference type="Proteomes" id="UP000193719"/>
    </source>
</evidence>
<dbReference type="PANTHER" id="PTHR48022">
    <property type="entry name" value="PLASTIDIC GLUCOSE TRANSPORTER 4"/>
    <property type="match status" value="1"/>
</dbReference>
<feature type="region of interest" description="Disordered" evidence="5">
    <location>
        <begin position="307"/>
        <end position="349"/>
    </location>
</feature>
<protein>
    <recommendedName>
        <fullName evidence="9">Major facilitator superfamily (MFS) profile domain-containing protein</fullName>
    </recommendedName>
</protein>
<evidence type="ECO:0000256" key="3">
    <source>
        <dbReference type="ARBA" id="ARBA00022989"/>
    </source>
</evidence>
<dbReference type="GO" id="GO:0016020">
    <property type="term" value="C:membrane"/>
    <property type="evidence" value="ECO:0007669"/>
    <property type="project" value="UniProtKB-SubCell"/>
</dbReference>
<feature type="transmembrane region" description="Helical" evidence="6">
    <location>
        <begin position="15"/>
        <end position="34"/>
    </location>
</feature>
<dbReference type="SUPFAM" id="SSF103473">
    <property type="entry name" value="MFS general substrate transporter"/>
    <property type="match status" value="1"/>
</dbReference>
<dbReference type="InterPro" id="IPR050360">
    <property type="entry name" value="MFS_Sugar_Transporters"/>
</dbReference>
<dbReference type="PANTHER" id="PTHR48022:SF2">
    <property type="entry name" value="PLASTIDIC GLUCOSE TRANSPORTER 4"/>
    <property type="match status" value="1"/>
</dbReference>
<dbReference type="AlphaFoldDB" id="A0A1Y1VEC4"/>
<reference evidence="7 8" key="2">
    <citation type="submission" date="2016-08" db="EMBL/GenBank/DDBJ databases">
        <title>Pervasive Adenine N6-methylation of Active Genes in Fungi.</title>
        <authorList>
            <consortium name="DOE Joint Genome Institute"/>
            <person name="Mondo S.J."/>
            <person name="Dannebaum R.O."/>
            <person name="Kuo R.C."/>
            <person name="Labutti K."/>
            <person name="Haridas S."/>
            <person name="Kuo A."/>
            <person name="Salamov A."/>
            <person name="Ahrendt S.R."/>
            <person name="Lipzen A."/>
            <person name="Sullivan W."/>
            <person name="Andreopoulos W.B."/>
            <person name="Clum A."/>
            <person name="Lindquist E."/>
            <person name="Daum C."/>
            <person name="Ramamoorthy G.K."/>
            <person name="Gryganskyi A."/>
            <person name="Culley D."/>
            <person name="Magnuson J.K."/>
            <person name="James T.Y."/>
            <person name="O'Malley M.A."/>
            <person name="Stajich J.E."/>
            <person name="Spatafora J.W."/>
            <person name="Visel A."/>
            <person name="Grigoriev I.V."/>
        </authorList>
    </citation>
    <scope>NUCLEOTIDE SEQUENCE [LARGE SCALE GENOMIC DNA]</scope>
    <source>
        <strain evidence="8">finn</strain>
    </source>
</reference>
<accession>A0A1Y1VEC4</accession>
<feature type="transmembrane region" description="Helical" evidence="6">
    <location>
        <begin position="144"/>
        <end position="164"/>
    </location>
</feature>
<evidence type="ECO:0000256" key="5">
    <source>
        <dbReference type="SAM" id="MobiDB-lite"/>
    </source>
</evidence>
<dbReference type="InterPro" id="IPR005828">
    <property type="entry name" value="MFS_sugar_transport-like"/>
</dbReference>
<feature type="transmembrane region" description="Helical" evidence="6">
    <location>
        <begin position="40"/>
        <end position="64"/>
    </location>
</feature>
<proteinExistence type="predicted"/>
<reference evidence="7 8" key="1">
    <citation type="submission" date="2016-08" db="EMBL/GenBank/DDBJ databases">
        <title>Genomes of anaerobic fungi encode conserved fungal cellulosomes for biomass hydrolysis.</title>
        <authorList>
            <consortium name="DOE Joint Genome Institute"/>
            <person name="Haitjema C.H."/>
            <person name="Gilmore S.P."/>
            <person name="Henske J.K."/>
            <person name="Solomon K.V."/>
            <person name="De Groot R."/>
            <person name="Kuo A."/>
            <person name="Mondo S.J."/>
            <person name="Salamov A.A."/>
            <person name="Labutti K."/>
            <person name="Zhao Z."/>
            <person name="Chiniquy J."/>
            <person name="Barry K."/>
            <person name="Brewer H.M."/>
            <person name="Purvine S.O."/>
            <person name="Wright A.T."/>
            <person name="Boxma B."/>
            <person name="Van Alen T."/>
            <person name="Hackstein J.H."/>
            <person name="Baker S.E."/>
            <person name="Grigoriev I.V."/>
            <person name="O'Malley M.A."/>
        </authorList>
    </citation>
    <scope>NUCLEOTIDE SEQUENCE [LARGE SCALE GENOMIC DNA]</scope>
    <source>
        <strain evidence="8">finn</strain>
    </source>
</reference>
<dbReference type="STRING" id="1754191.A0A1Y1VEC4"/>
<gene>
    <name evidence="7" type="ORF">BCR36DRAFT_349439</name>
</gene>
<keyword evidence="2 6" id="KW-0812">Transmembrane</keyword>
<name>A0A1Y1VEC4_9FUNG</name>
<evidence type="ECO:0000313" key="7">
    <source>
        <dbReference type="EMBL" id="ORX53454.1"/>
    </source>
</evidence>
<feature type="transmembrane region" description="Helical" evidence="6">
    <location>
        <begin position="85"/>
        <end position="101"/>
    </location>
</feature>
<dbReference type="Gene3D" id="1.20.1250.20">
    <property type="entry name" value="MFS general substrate transporter like domains"/>
    <property type="match status" value="1"/>
</dbReference>
<dbReference type="EMBL" id="MCFH01000013">
    <property type="protein sequence ID" value="ORX53454.1"/>
    <property type="molecule type" value="Genomic_DNA"/>
</dbReference>